<evidence type="ECO:0000313" key="2">
    <source>
        <dbReference type="EMBL" id="GBL80613.1"/>
    </source>
</evidence>
<accession>A0A4Y2ALC1</accession>
<feature type="compositionally biased region" description="Polar residues" evidence="1">
    <location>
        <begin position="86"/>
        <end position="96"/>
    </location>
</feature>
<proteinExistence type="predicted"/>
<dbReference type="AlphaFoldDB" id="A0A4Y2ALC1"/>
<protein>
    <submittedName>
        <fullName evidence="2">Uncharacterized protein</fullName>
    </submittedName>
</protein>
<evidence type="ECO:0000313" key="3">
    <source>
        <dbReference type="Proteomes" id="UP000499080"/>
    </source>
</evidence>
<comment type="caution">
    <text evidence="2">The sequence shown here is derived from an EMBL/GenBank/DDBJ whole genome shotgun (WGS) entry which is preliminary data.</text>
</comment>
<gene>
    <name evidence="2" type="ORF">AVEN_11066_1</name>
</gene>
<dbReference type="Proteomes" id="UP000499080">
    <property type="component" value="Unassembled WGS sequence"/>
</dbReference>
<organism evidence="2 3">
    <name type="scientific">Araneus ventricosus</name>
    <name type="common">Orbweaver spider</name>
    <name type="synonym">Epeira ventricosa</name>
    <dbReference type="NCBI Taxonomy" id="182803"/>
    <lineage>
        <taxon>Eukaryota</taxon>
        <taxon>Metazoa</taxon>
        <taxon>Ecdysozoa</taxon>
        <taxon>Arthropoda</taxon>
        <taxon>Chelicerata</taxon>
        <taxon>Arachnida</taxon>
        <taxon>Araneae</taxon>
        <taxon>Araneomorphae</taxon>
        <taxon>Entelegynae</taxon>
        <taxon>Araneoidea</taxon>
        <taxon>Araneidae</taxon>
        <taxon>Araneus</taxon>
    </lineage>
</organism>
<reference evidence="2 3" key="1">
    <citation type="journal article" date="2019" name="Sci. Rep.">
        <title>Orb-weaving spider Araneus ventricosus genome elucidates the spidroin gene catalogue.</title>
        <authorList>
            <person name="Kono N."/>
            <person name="Nakamura H."/>
            <person name="Ohtoshi R."/>
            <person name="Moran D.A.P."/>
            <person name="Shinohara A."/>
            <person name="Yoshida Y."/>
            <person name="Fujiwara M."/>
            <person name="Mori M."/>
            <person name="Tomita M."/>
            <person name="Arakawa K."/>
        </authorList>
    </citation>
    <scope>NUCLEOTIDE SEQUENCE [LARGE SCALE GENOMIC DNA]</scope>
</reference>
<dbReference type="EMBL" id="BGPR01080873">
    <property type="protein sequence ID" value="GBL80613.1"/>
    <property type="molecule type" value="Genomic_DNA"/>
</dbReference>
<feature type="region of interest" description="Disordered" evidence="1">
    <location>
        <begin position="64"/>
        <end position="96"/>
    </location>
</feature>
<evidence type="ECO:0000256" key="1">
    <source>
        <dbReference type="SAM" id="MobiDB-lite"/>
    </source>
</evidence>
<keyword evidence="3" id="KW-1185">Reference proteome</keyword>
<sequence length="96" mass="10257">MSKSPDFSLFTVLGQPPIPFRAFSIAKGEILESSLFGVEMIRNRTCCASVSMLKAGVERVTKLSMQGNRDSGPDGTARKEGKAITGSGNSQSRHPP</sequence>
<name>A0A4Y2ALC1_ARAVE</name>